<evidence type="ECO:0000256" key="1">
    <source>
        <dbReference type="SAM" id="SignalP"/>
    </source>
</evidence>
<accession>A0AAF0Y2J0</accession>
<organism evidence="2 3">
    <name type="scientific">Vanrija pseudolonga</name>
    <dbReference type="NCBI Taxonomy" id="143232"/>
    <lineage>
        <taxon>Eukaryota</taxon>
        <taxon>Fungi</taxon>
        <taxon>Dikarya</taxon>
        <taxon>Basidiomycota</taxon>
        <taxon>Agaricomycotina</taxon>
        <taxon>Tremellomycetes</taxon>
        <taxon>Trichosporonales</taxon>
        <taxon>Trichosporonaceae</taxon>
        <taxon>Vanrija</taxon>
    </lineage>
</organism>
<evidence type="ECO:0000313" key="3">
    <source>
        <dbReference type="Proteomes" id="UP000827549"/>
    </source>
</evidence>
<keyword evidence="1" id="KW-0732">Signal</keyword>
<proteinExistence type="predicted"/>
<dbReference type="EMBL" id="CP086715">
    <property type="protein sequence ID" value="WOO78847.1"/>
    <property type="molecule type" value="Genomic_DNA"/>
</dbReference>
<reference evidence="2" key="1">
    <citation type="submission" date="2023-10" db="EMBL/GenBank/DDBJ databases">
        <authorList>
            <person name="Noh H."/>
        </authorList>
    </citation>
    <scope>NUCLEOTIDE SEQUENCE</scope>
    <source>
        <strain evidence="2">DUCC4014</strain>
    </source>
</reference>
<dbReference type="AlphaFoldDB" id="A0AAF0Y2J0"/>
<keyword evidence="3" id="KW-1185">Reference proteome</keyword>
<dbReference type="RefSeq" id="XP_062624879.1">
    <property type="nucleotide sequence ID" value="XM_062768895.1"/>
</dbReference>
<sequence length="96" mass="10569">MKVTPLLILVATTALALPQPDRFDIHVDSGGHEARAVIIHPFCYNNVGPWDGPAKGCAAECRRTGYLPFGYWYPPGRGLPACCCMWEERTGPDRPV</sequence>
<name>A0AAF0Y2J0_9TREE</name>
<evidence type="ECO:0000313" key="2">
    <source>
        <dbReference type="EMBL" id="WOO78847.1"/>
    </source>
</evidence>
<feature type="signal peptide" evidence="1">
    <location>
        <begin position="1"/>
        <end position="18"/>
    </location>
</feature>
<protein>
    <submittedName>
        <fullName evidence="2">Uncharacterized protein</fullName>
    </submittedName>
</protein>
<dbReference type="Proteomes" id="UP000827549">
    <property type="component" value="Chromosome 2"/>
</dbReference>
<gene>
    <name evidence="2" type="ORF">LOC62_02G002386</name>
</gene>
<feature type="chain" id="PRO_5042091431" evidence="1">
    <location>
        <begin position="19"/>
        <end position="96"/>
    </location>
</feature>
<dbReference type="GeneID" id="87805634"/>